<reference evidence="1 2" key="1">
    <citation type="journal article" date="2016" name="Sci. Rep.">
        <title>The Dendrobium catenatum Lindl. genome sequence provides insights into polysaccharide synthase, floral development and adaptive evolution.</title>
        <authorList>
            <person name="Zhang G.Q."/>
            <person name="Xu Q."/>
            <person name="Bian C."/>
            <person name="Tsai W.C."/>
            <person name="Yeh C.M."/>
            <person name="Liu K.W."/>
            <person name="Yoshida K."/>
            <person name="Zhang L.S."/>
            <person name="Chang S.B."/>
            <person name="Chen F."/>
            <person name="Shi Y."/>
            <person name="Su Y.Y."/>
            <person name="Zhang Y.Q."/>
            <person name="Chen L.J."/>
            <person name="Yin Y."/>
            <person name="Lin M."/>
            <person name="Huang H."/>
            <person name="Deng H."/>
            <person name="Wang Z.W."/>
            <person name="Zhu S.L."/>
            <person name="Zhao X."/>
            <person name="Deng C."/>
            <person name="Niu S.C."/>
            <person name="Huang J."/>
            <person name="Wang M."/>
            <person name="Liu G.H."/>
            <person name="Yang H.J."/>
            <person name="Xiao X.J."/>
            <person name="Hsiao Y.Y."/>
            <person name="Wu W.L."/>
            <person name="Chen Y.Y."/>
            <person name="Mitsuda N."/>
            <person name="Ohme-Takagi M."/>
            <person name="Luo Y.B."/>
            <person name="Van de Peer Y."/>
            <person name="Liu Z.J."/>
        </authorList>
    </citation>
    <scope>NUCLEOTIDE SEQUENCE [LARGE SCALE GENOMIC DNA]</scope>
    <source>
        <tissue evidence="1">The whole plant</tissue>
    </source>
</reference>
<evidence type="ECO:0000313" key="1">
    <source>
        <dbReference type="EMBL" id="PKU67876.1"/>
    </source>
</evidence>
<protein>
    <submittedName>
        <fullName evidence="1">Uncharacterized protein</fullName>
    </submittedName>
</protein>
<reference evidence="1 2" key="2">
    <citation type="journal article" date="2017" name="Nature">
        <title>The Apostasia genome and the evolution of orchids.</title>
        <authorList>
            <person name="Zhang G.Q."/>
            <person name="Liu K.W."/>
            <person name="Li Z."/>
            <person name="Lohaus R."/>
            <person name="Hsiao Y.Y."/>
            <person name="Niu S.C."/>
            <person name="Wang J.Y."/>
            <person name="Lin Y.C."/>
            <person name="Xu Q."/>
            <person name="Chen L.J."/>
            <person name="Yoshida K."/>
            <person name="Fujiwara S."/>
            <person name="Wang Z.W."/>
            <person name="Zhang Y.Q."/>
            <person name="Mitsuda N."/>
            <person name="Wang M."/>
            <person name="Liu G.H."/>
            <person name="Pecoraro L."/>
            <person name="Huang H.X."/>
            <person name="Xiao X.J."/>
            <person name="Lin M."/>
            <person name="Wu X.Y."/>
            <person name="Wu W.L."/>
            <person name="Chen Y.Y."/>
            <person name="Chang S.B."/>
            <person name="Sakamoto S."/>
            <person name="Ohme-Takagi M."/>
            <person name="Yagi M."/>
            <person name="Zeng S.J."/>
            <person name="Shen C.Y."/>
            <person name="Yeh C.M."/>
            <person name="Luo Y.B."/>
            <person name="Tsai W.C."/>
            <person name="Van de Peer Y."/>
            <person name="Liu Z.J."/>
        </authorList>
    </citation>
    <scope>NUCLEOTIDE SEQUENCE [LARGE SCALE GENOMIC DNA]</scope>
    <source>
        <tissue evidence="1">The whole plant</tissue>
    </source>
</reference>
<proteinExistence type="predicted"/>
<organism evidence="1 2">
    <name type="scientific">Dendrobium catenatum</name>
    <dbReference type="NCBI Taxonomy" id="906689"/>
    <lineage>
        <taxon>Eukaryota</taxon>
        <taxon>Viridiplantae</taxon>
        <taxon>Streptophyta</taxon>
        <taxon>Embryophyta</taxon>
        <taxon>Tracheophyta</taxon>
        <taxon>Spermatophyta</taxon>
        <taxon>Magnoliopsida</taxon>
        <taxon>Liliopsida</taxon>
        <taxon>Asparagales</taxon>
        <taxon>Orchidaceae</taxon>
        <taxon>Epidendroideae</taxon>
        <taxon>Malaxideae</taxon>
        <taxon>Dendrobiinae</taxon>
        <taxon>Dendrobium</taxon>
    </lineage>
</organism>
<evidence type="ECO:0000313" key="2">
    <source>
        <dbReference type="Proteomes" id="UP000233837"/>
    </source>
</evidence>
<sequence>MEEIFPVEQIQEIQNFNAEFCLADPVEVECNNLNLNSILNSNSEFKIPEIVEAIKEGVDVADTTQVAEIQGANKPLFEFKNADFQEEIATPLIDLATITSINVDQIINSAIDTELKNIFCILRDTSPLSDISLTFKKTALKKDNSLFKKSKSPGSKHTLFKELQALGPVKDLRRRKMAEIKVKNDMRGSSSLLSQ</sequence>
<keyword evidence="2" id="KW-1185">Reference proteome</keyword>
<dbReference type="Proteomes" id="UP000233837">
    <property type="component" value="Unassembled WGS sequence"/>
</dbReference>
<name>A0A2I0VWU3_9ASPA</name>
<gene>
    <name evidence="1" type="ORF">MA16_Dca019402</name>
</gene>
<dbReference type="EMBL" id="KZ503162">
    <property type="protein sequence ID" value="PKU67876.1"/>
    <property type="molecule type" value="Genomic_DNA"/>
</dbReference>
<dbReference type="AlphaFoldDB" id="A0A2I0VWU3"/>
<accession>A0A2I0VWU3</accession>